<reference evidence="1 2" key="1">
    <citation type="submission" date="2015-10" db="EMBL/GenBank/DDBJ databases">
        <title>Draft genome sequence of Streptomyces yokosukanensis DSM 40224, type strain for the species Streptomyces yokosukanensis.</title>
        <authorList>
            <person name="Ruckert C."/>
            <person name="Winkler A."/>
            <person name="Kalinowski J."/>
            <person name="Kampfer P."/>
            <person name="Glaeser S."/>
        </authorList>
    </citation>
    <scope>NUCLEOTIDE SEQUENCE [LARGE SCALE GENOMIC DNA]</scope>
    <source>
        <strain evidence="1 2">DSM 40224</strain>
    </source>
</reference>
<gene>
    <name evidence="1" type="ORF">AQI95_41070</name>
</gene>
<protein>
    <recommendedName>
        <fullName evidence="3">Peptidoglycan binding-like domain-containing protein</fullName>
    </recommendedName>
</protein>
<dbReference type="EMBL" id="LMWN01000074">
    <property type="protein sequence ID" value="KUM98748.1"/>
    <property type="molecule type" value="Genomic_DNA"/>
</dbReference>
<dbReference type="SUPFAM" id="SSF47090">
    <property type="entry name" value="PGBD-like"/>
    <property type="match status" value="1"/>
</dbReference>
<dbReference type="InterPro" id="IPR036366">
    <property type="entry name" value="PGBDSf"/>
</dbReference>
<dbReference type="RefSeq" id="WP_067136175.1">
    <property type="nucleotide sequence ID" value="NZ_JBFACD010000033.1"/>
</dbReference>
<dbReference type="AlphaFoldDB" id="A0A117PYB4"/>
<accession>A0A117PYB4</accession>
<proteinExistence type="predicted"/>
<evidence type="ECO:0000313" key="2">
    <source>
        <dbReference type="Proteomes" id="UP000053127"/>
    </source>
</evidence>
<organism evidence="1 2">
    <name type="scientific">Streptomyces yokosukanensis</name>
    <dbReference type="NCBI Taxonomy" id="67386"/>
    <lineage>
        <taxon>Bacteria</taxon>
        <taxon>Bacillati</taxon>
        <taxon>Actinomycetota</taxon>
        <taxon>Actinomycetes</taxon>
        <taxon>Kitasatosporales</taxon>
        <taxon>Streptomycetaceae</taxon>
        <taxon>Streptomyces</taxon>
    </lineage>
</organism>
<evidence type="ECO:0008006" key="3">
    <source>
        <dbReference type="Google" id="ProtNLM"/>
    </source>
</evidence>
<dbReference type="STRING" id="67386.AQI95_41070"/>
<dbReference type="InterPro" id="IPR036365">
    <property type="entry name" value="PGBD-like_sf"/>
</dbReference>
<dbReference type="Gene3D" id="1.10.101.10">
    <property type="entry name" value="PGBD-like superfamily/PGBD"/>
    <property type="match status" value="1"/>
</dbReference>
<comment type="caution">
    <text evidence="1">The sequence shown here is derived from an EMBL/GenBank/DDBJ whole genome shotgun (WGS) entry which is preliminary data.</text>
</comment>
<dbReference type="OrthoDB" id="3476732at2"/>
<dbReference type="Proteomes" id="UP000053127">
    <property type="component" value="Unassembled WGS sequence"/>
</dbReference>
<sequence>MVALANVQYGLSNEDIRTVQRALIARGHMIPAGPTGRFEDQTRAAYAEEQRAQGYVGADADGIPGCKSLSELGRQSGFAVDCRSAGSASSGAAGRLSLSQVTYQDPGNRTGQAAMQAYARTACSLTGMDPAYGVPALVTISKRESAYNEARWRVNTTDANAHGPIMPDRHPQNCSRGATQCIPPTFAEYHQAGTATTPYDVVAEMCATINYVRARYKVNQSGSNFAALVQQADPGRPPRGY</sequence>
<evidence type="ECO:0000313" key="1">
    <source>
        <dbReference type="EMBL" id="KUM98748.1"/>
    </source>
</evidence>
<name>A0A117PYB4_9ACTN</name>
<keyword evidence="2" id="KW-1185">Reference proteome</keyword>